<gene>
    <name evidence="6" type="primary">ABSGL_03157.1 scaffold 4267</name>
</gene>
<dbReference type="InterPro" id="IPR016024">
    <property type="entry name" value="ARM-type_fold"/>
</dbReference>
<dbReference type="PANTHER" id="PTHR20959">
    <property type="entry name" value="TRANSPORT AND GOLGI ORGANIZATION PROTEIN 6 FAMILY MEMBER"/>
    <property type="match status" value="1"/>
</dbReference>
<dbReference type="InterPro" id="IPR011989">
    <property type="entry name" value="ARM-like"/>
</dbReference>
<dbReference type="Proteomes" id="UP000078561">
    <property type="component" value="Unassembled WGS sequence"/>
</dbReference>
<organism evidence="6">
    <name type="scientific">Absidia glauca</name>
    <name type="common">Pin mould</name>
    <dbReference type="NCBI Taxonomy" id="4829"/>
    <lineage>
        <taxon>Eukaryota</taxon>
        <taxon>Fungi</taxon>
        <taxon>Fungi incertae sedis</taxon>
        <taxon>Mucoromycota</taxon>
        <taxon>Mucoromycotina</taxon>
        <taxon>Mucoromycetes</taxon>
        <taxon>Mucorales</taxon>
        <taxon>Cunninghamellaceae</taxon>
        <taxon>Absidia</taxon>
    </lineage>
</organism>
<sequence length="756" mass="83621">MTTIDAHTKDGESRLKHLLAQAAILVGTPQQQPEDVSLEQQLSQRLNDLQLEPSNDRSVQATFVEECVQLLVAIQEALVQEISTTANAKQTTDRDYLGVRDLRLVHTLLQVVVSWGMYPCFVPGVGVPLSKRVKSGYTNHATDEKTMARNHGTTVASIILLRHLPDLYAALLQLAYQPVSTTTPPPKQEHHTSPATLGLASNAATSQDKALGPDEKNKCARMFMWLFERSDLYRAMESLMLLLGTSPLHPVPAWLRSICGRFLSRILLKPKGVAVVLDFTSYYAVIAPQLLDLLQNIGPTLTAKDQVVTFIVGRMVSKHTALAQTYLVEPIIGGLVQAWQHTEYGDNVALTDDQVAGMLRTLHNVMIGGDPSPLVIQTFMQQCIPALYHFILMILHLIMGMADTLGPAILGKPTQILSFASSIVMEHLDRIENAQARQQRQKPQSGFPDIANIVSDEDRDAIEDAHDDSFTVEDDMESLLLAINLVRAVIHGKFKLVKPIKANSLFGKKKKENDELDRQTVQLLGSILGPLKRLEKYTGDIMQDQIHEVILAITTYLSAYNMKSSKSANDDALEQSKTKYRDAMKALQDELLPIRAHGMGMLKEMILAKDPLVSSGTQLDGILDLFVRLVQDEDSFIYLNAIKGLAALTDIHGKTIIEKLGAIYSDADEKLDNRLRVGEALLQTVQRCGDALGKYVNTLIKPLETVLSDRQTAIPLRVSALSLLSTVCQTCPVALSSVVWELTHWLEKGICMTELI</sequence>
<dbReference type="InterPro" id="IPR057347">
    <property type="entry name" value="TANGO6_N"/>
</dbReference>
<evidence type="ECO:0000313" key="6">
    <source>
        <dbReference type="EMBL" id="SAL97650.1"/>
    </source>
</evidence>
<feature type="domain" description="TANGO6 N-terminal" evidence="5">
    <location>
        <begin position="7"/>
        <end position="265"/>
    </location>
</feature>
<dbReference type="GO" id="GO:0009306">
    <property type="term" value="P:protein secretion"/>
    <property type="evidence" value="ECO:0007669"/>
    <property type="project" value="TreeGrafter"/>
</dbReference>
<dbReference type="PROSITE" id="PS50077">
    <property type="entry name" value="HEAT_REPEAT"/>
    <property type="match status" value="1"/>
</dbReference>
<dbReference type="AlphaFoldDB" id="A0A168LX82"/>
<dbReference type="PANTHER" id="PTHR20959:SF1">
    <property type="entry name" value="TRANSPORT AND GOLGI ORGANIZATION PROTEIN 6 HOMOLOG"/>
    <property type="match status" value="1"/>
</dbReference>
<dbReference type="Pfam" id="PF23565">
    <property type="entry name" value="ARM_TANGO6"/>
    <property type="match status" value="1"/>
</dbReference>
<dbReference type="EMBL" id="LT551899">
    <property type="protein sequence ID" value="SAL97650.1"/>
    <property type="molecule type" value="Genomic_DNA"/>
</dbReference>
<evidence type="ECO:0000313" key="7">
    <source>
        <dbReference type="Proteomes" id="UP000078561"/>
    </source>
</evidence>
<evidence type="ECO:0000259" key="4">
    <source>
        <dbReference type="Pfam" id="PF23565"/>
    </source>
</evidence>
<dbReference type="InterPro" id="IPR057407">
    <property type="entry name" value="HEAT_TANGO6"/>
</dbReference>
<reference evidence="6" key="1">
    <citation type="submission" date="2016-04" db="EMBL/GenBank/DDBJ databases">
        <authorList>
            <person name="Evans L.H."/>
            <person name="Alamgir A."/>
            <person name="Owens N."/>
            <person name="Weber N.D."/>
            <person name="Virtaneva K."/>
            <person name="Barbian K."/>
            <person name="Babar A."/>
            <person name="Rosenke K."/>
        </authorList>
    </citation>
    <scope>NUCLEOTIDE SEQUENCE [LARGE SCALE GENOMIC DNA]</scope>
    <source>
        <strain evidence="6">CBS 101.48</strain>
    </source>
</reference>
<dbReference type="InParanoid" id="A0A168LX82"/>
<dbReference type="Pfam" id="PF10363">
    <property type="entry name" value="RTP1_C1"/>
    <property type="match status" value="1"/>
</dbReference>
<comment type="similarity">
    <text evidence="1">Belongs to the Tango6 family.</text>
</comment>
<feature type="domain" description="TANGO6 HEAT repeat" evidence="4">
    <location>
        <begin position="279"/>
        <end position="390"/>
    </location>
</feature>
<dbReference type="STRING" id="4829.A0A168LX82"/>
<evidence type="ECO:0000256" key="2">
    <source>
        <dbReference type="PROSITE-ProRule" id="PRU00103"/>
    </source>
</evidence>
<evidence type="ECO:0000259" key="3">
    <source>
        <dbReference type="Pfam" id="PF10363"/>
    </source>
</evidence>
<dbReference type="Pfam" id="PF25267">
    <property type="entry name" value="TANGO6_N"/>
    <property type="match status" value="1"/>
</dbReference>
<dbReference type="InterPro" id="IPR019451">
    <property type="entry name" value="Rtp1_C1"/>
</dbReference>
<evidence type="ECO:0000259" key="5">
    <source>
        <dbReference type="Pfam" id="PF25267"/>
    </source>
</evidence>
<proteinExistence type="inferred from homology"/>
<protein>
    <submittedName>
        <fullName evidence="6">Uncharacterized protein</fullName>
    </submittedName>
</protein>
<dbReference type="OrthoDB" id="39591at2759"/>
<keyword evidence="7" id="KW-1185">Reference proteome</keyword>
<evidence type="ECO:0000256" key="1">
    <source>
        <dbReference type="ARBA" id="ARBA00005724"/>
    </source>
</evidence>
<dbReference type="SUPFAM" id="SSF48371">
    <property type="entry name" value="ARM repeat"/>
    <property type="match status" value="1"/>
</dbReference>
<dbReference type="Gene3D" id="1.25.10.10">
    <property type="entry name" value="Leucine-rich Repeat Variant"/>
    <property type="match status" value="1"/>
</dbReference>
<dbReference type="OMA" id="SETIIMI"/>
<dbReference type="InterPro" id="IPR021133">
    <property type="entry name" value="HEAT_type_2"/>
</dbReference>
<dbReference type="InterPro" id="IPR039600">
    <property type="entry name" value="TANGO6/Rtp1"/>
</dbReference>
<feature type="domain" description="RNA polymerase II assembly factor Rtp1 C-terminal" evidence="3">
    <location>
        <begin position="580"/>
        <end position="690"/>
    </location>
</feature>
<feature type="repeat" description="HEAT" evidence="2">
    <location>
        <begin position="622"/>
        <end position="660"/>
    </location>
</feature>
<name>A0A168LX82_ABSGL</name>
<accession>A0A168LX82</accession>